<dbReference type="SUPFAM" id="SSF161098">
    <property type="entry name" value="MetI-like"/>
    <property type="match status" value="1"/>
</dbReference>
<gene>
    <name evidence="10" type="ORF">GN330_00795</name>
</gene>
<keyword evidence="6 8" id="KW-1133">Transmembrane helix</keyword>
<comment type="subcellular location">
    <subcellularLocation>
        <location evidence="1">Cell inner membrane</location>
        <topology evidence="1">Multi-pass membrane protein</topology>
    </subcellularLocation>
    <subcellularLocation>
        <location evidence="8">Cell membrane</location>
        <topology evidence="8">Multi-pass membrane protein</topology>
    </subcellularLocation>
</comment>
<accession>A0A844QD73</accession>
<feature type="transmembrane region" description="Helical" evidence="8">
    <location>
        <begin position="107"/>
        <end position="131"/>
    </location>
</feature>
<evidence type="ECO:0000256" key="5">
    <source>
        <dbReference type="ARBA" id="ARBA00022692"/>
    </source>
</evidence>
<name>A0A844QD73_9HYPH</name>
<dbReference type="PANTHER" id="PTHR43357:SF4">
    <property type="entry name" value="INNER MEMBRANE ABC TRANSPORTER PERMEASE PROTEIN YDCV"/>
    <property type="match status" value="1"/>
</dbReference>
<dbReference type="InterPro" id="IPR035906">
    <property type="entry name" value="MetI-like_sf"/>
</dbReference>
<dbReference type="Proteomes" id="UP000463224">
    <property type="component" value="Unassembled WGS sequence"/>
</dbReference>
<evidence type="ECO:0000256" key="7">
    <source>
        <dbReference type="ARBA" id="ARBA00023136"/>
    </source>
</evidence>
<dbReference type="InterPro" id="IPR000515">
    <property type="entry name" value="MetI-like"/>
</dbReference>
<proteinExistence type="inferred from homology"/>
<feature type="transmembrane region" description="Helical" evidence="8">
    <location>
        <begin position="184"/>
        <end position="206"/>
    </location>
</feature>
<keyword evidence="2 8" id="KW-0813">Transport</keyword>
<evidence type="ECO:0000259" key="9">
    <source>
        <dbReference type="PROSITE" id="PS50928"/>
    </source>
</evidence>
<feature type="transmembrane region" description="Helical" evidence="8">
    <location>
        <begin position="242"/>
        <end position="263"/>
    </location>
</feature>
<keyword evidence="4" id="KW-0997">Cell inner membrane</keyword>
<feature type="domain" description="ABC transmembrane type-1" evidence="9">
    <location>
        <begin position="72"/>
        <end position="260"/>
    </location>
</feature>
<evidence type="ECO:0000313" key="10">
    <source>
        <dbReference type="EMBL" id="MVA95789.1"/>
    </source>
</evidence>
<evidence type="ECO:0000313" key="11">
    <source>
        <dbReference type="Proteomes" id="UP000463224"/>
    </source>
</evidence>
<evidence type="ECO:0000256" key="8">
    <source>
        <dbReference type="RuleBase" id="RU363032"/>
    </source>
</evidence>
<comment type="similarity">
    <text evidence="8">Belongs to the binding-protein-dependent transport system permease family.</text>
</comment>
<keyword evidence="5 8" id="KW-0812">Transmembrane</keyword>
<evidence type="ECO:0000256" key="6">
    <source>
        <dbReference type="ARBA" id="ARBA00022989"/>
    </source>
</evidence>
<keyword evidence="11" id="KW-1185">Reference proteome</keyword>
<dbReference type="Gene3D" id="1.10.3720.10">
    <property type="entry name" value="MetI-like"/>
    <property type="match status" value="1"/>
</dbReference>
<evidence type="ECO:0000256" key="3">
    <source>
        <dbReference type="ARBA" id="ARBA00022475"/>
    </source>
</evidence>
<reference evidence="10 11" key="1">
    <citation type="submission" date="2019-12" db="EMBL/GenBank/DDBJ databases">
        <title>Nitratireductor arenosus sp. nov., Isolated from sea sand, Jeju island, South Korea.</title>
        <authorList>
            <person name="Kim W."/>
        </authorList>
    </citation>
    <scope>NUCLEOTIDE SEQUENCE [LARGE SCALE GENOMIC DNA]</scope>
    <source>
        <strain evidence="10 11">CAU 1489</strain>
    </source>
</reference>
<dbReference type="EMBL" id="WPHG01000001">
    <property type="protein sequence ID" value="MVA95789.1"/>
    <property type="molecule type" value="Genomic_DNA"/>
</dbReference>
<dbReference type="AlphaFoldDB" id="A0A844QD73"/>
<evidence type="ECO:0000256" key="2">
    <source>
        <dbReference type="ARBA" id="ARBA00022448"/>
    </source>
</evidence>
<comment type="caution">
    <text evidence="10">The sequence shown here is derived from an EMBL/GenBank/DDBJ whole genome shotgun (WGS) entry which is preliminary data.</text>
</comment>
<protein>
    <submittedName>
        <fullName evidence="10">ABC transporter permease subunit</fullName>
    </submittedName>
</protein>
<sequence length="275" mass="29613">MQKLRRRARRGSLWQLALRGFVGLVLAYLVLPILVVIPLSFTAGQLLVFPIPGYSLQWYEDFFTNPLWTGALWNSLLIGVATTILATILGTLAALGLHGSQFRLKPVVVALLITPLAAPVVIVAVATFYFFASINLVGTYLGVILAHTVLALPFVVITVTATLQSFDPNLTRAGASLGGTPVHVFRTVTLPIIAPGIISGALFAFVTSFDEIVVALFVASPQQRTLPRQIFSGVSESISPTIMAAAVVLLVISLGLMIVMEILRRRGERLAGRNR</sequence>
<dbReference type="PANTHER" id="PTHR43357">
    <property type="entry name" value="INNER MEMBRANE ABC TRANSPORTER PERMEASE PROTEIN YDCV"/>
    <property type="match status" value="1"/>
</dbReference>
<keyword evidence="7 8" id="KW-0472">Membrane</keyword>
<feature type="transmembrane region" description="Helical" evidence="8">
    <location>
        <begin position="71"/>
        <end position="95"/>
    </location>
</feature>
<evidence type="ECO:0000256" key="1">
    <source>
        <dbReference type="ARBA" id="ARBA00004429"/>
    </source>
</evidence>
<evidence type="ECO:0000256" key="4">
    <source>
        <dbReference type="ARBA" id="ARBA00022519"/>
    </source>
</evidence>
<feature type="transmembrane region" description="Helical" evidence="8">
    <location>
        <begin position="21"/>
        <end position="51"/>
    </location>
</feature>
<dbReference type="PROSITE" id="PS50928">
    <property type="entry name" value="ABC_TM1"/>
    <property type="match status" value="1"/>
</dbReference>
<feature type="transmembrane region" description="Helical" evidence="8">
    <location>
        <begin position="137"/>
        <end position="163"/>
    </location>
</feature>
<dbReference type="CDD" id="cd06261">
    <property type="entry name" value="TM_PBP2"/>
    <property type="match status" value="1"/>
</dbReference>
<dbReference type="GO" id="GO:0005886">
    <property type="term" value="C:plasma membrane"/>
    <property type="evidence" value="ECO:0007669"/>
    <property type="project" value="UniProtKB-SubCell"/>
</dbReference>
<organism evidence="10 11">
    <name type="scientific">Nitratireductor arenosus</name>
    <dbReference type="NCBI Taxonomy" id="2682096"/>
    <lineage>
        <taxon>Bacteria</taxon>
        <taxon>Pseudomonadati</taxon>
        <taxon>Pseudomonadota</taxon>
        <taxon>Alphaproteobacteria</taxon>
        <taxon>Hyphomicrobiales</taxon>
        <taxon>Phyllobacteriaceae</taxon>
        <taxon>Nitratireductor</taxon>
    </lineage>
</organism>
<dbReference type="Pfam" id="PF00528">
    <property type="entry name" value="BPD_transp_1"/>
    <property type="match status" value="1"/>
</dbReference>
<dbReference type="GO" id="GO:0055085">
    <property type="term" value="P:transmembrane transport"/>
    <property type="evidence" value="ECO:0007669"/>
    <property type="project" value="InterPro"/>
</dbReference>
<keyword evidence="3" id="KW-1003">Cell membrane</keyword>